<dbReference type="AlphaFoldDB" id="A0A9X4R6B3"/>
<proteinExistence type="predicted"/>
<feature type="transmembrane region" description="Helical" evidence="1">
    <location>
        <begin position="6"/>
        <end position="24"/>
    </location>
</feature>
<feature type="transmembrane region" description="Helical" evidence="1">
    <location>
        <begin position="186"/>
        <end position="205"/>
    </location>
</feature>
<feature type="transmembrane region" description="Helical" evidence="1">
    <location>
        <begin position="96"/>
        <end position="115"/>
    </location>
</feature>
<evidence type="ECO:0000256" key="1">
    <source>
        <dbReference type="SAM" id="Phobius"/>
    </source>
</evidence>
<keyword evidence="1" id="KW-1133">Transmembrane helix</keyword>
<dbReference type="EMBL" id="SGUG01000036">
    <property type="protein sequence ID" value="MDG0864566.1"/>
    <property type="molecule type" value="Genomic_DNA"/>
</dbReference>
<evidence type="ECO:0000313" key="2">
    <source>
        <dbReference type="EMBL" id="MDG0864566.1"/>
    </source>
</evidence>
<comment type="caution">
    <text evidence="2">The sequence shown here is derived from an EMBL/GenBank/DDBJ whole genome shotgun (WGS) entry which is preliminary data.</text>
</comment>
<reference evidence="2" key="1">
    <citation type="submission" date="2019-02" db="EMBL/GenBank/DDBJ databases">
        <title>Draft genome of the type strain Pelomonas aquatica CCUG 52575T.</title>
        <authorList>
            <person name="Gomila M."/>
            <person name="Lalucat J."/>
        </authorList>
    </citation>
    <scope>NUCLEOTIDE SEQUENCE</scope>
    <source>
        <strain evidence="2">CCUG 52575</strain>
    </source>
</reference>
<feature type="transmembrane region" description="Helical" evidence="1">
    <location>
        <begin position="36"/>
        <end position="55"/>
    </location>
</feature>
<feature type="transmembrane region" description="Helical" evidence="1">
    <location>
        <begin position="153"/>
        <end position="174"/>
    </location>
</feature>
<feature type="transmembrane region" description="Helical" evidence="1">
    <location>
        <begin position="61"/>
        <end position="84"/>
    </location>
</feature>
<keyword evidence="1" id="KW-0812">Transmembrane</keyword>
<keyword evidence="3" id="KW-1185">Reference proteome</keyword>
<organism evidence="2 3">
    <name type="scientific">Pelomonas aquatica</name>
    <dbReference type="NCBI Taxonomy" id="431058"/>
    <lineage>
        <taxon>Bacteria</taxon>
        <taxon>Pseudomonadati</taxon>
        <taxon>Pseudomonadota</taxon>
        <taxon>Betaproteobacteria</taxon>
        <taxon>Burkholderiales</taxon>
        <taxon>Sphaerotilaceae</taxon>
        <taxon>Roseateles</taxon>
    </lineage>
</organism>
<name>A0A9X4R6B3_9BURK</name>
<dbReference type="Proteomes" id="UP001152766">
    <property type="component" value="Unassembled WGS sequence"/>
</dbReference>
<keyword evidence="1" id="KW-0472">Membrane</keyword>
<feature type="transmembrane region" description="Helical" evidence="1">
    <location>
        <begin position="121"/>
        <end position="141"/>
    </location>
</feature>
<evidence type="ECO:0000313" key="3">
    <source>
        <dbReference type="Proteomes" id="UP001152766"/>
    </source>
</evidence>
<accession>A0A9X4R6B3</accession>
<protein>
    <recommendedName>
        <fullName evidence="4">Transporter</fullName>
    </recommendedName>
</protein>
<evidence type="ECO:0008006" key="4">
    <source>
        <dbReference type="Google" id="ProtNLM"/>
    </source>
</evidence>
<dbReference type="RefSeq" id="WP_268154160.1">
    <property type="nucleotide sequence ID" value="NZ_JAPPUW010000032.1"/>
</dbReference>
<sequence length="232" mass="25361">MNARDLVSVIATLSLIFTGIYFGIRFLKLKNQLLGWEWIVLGFSASNILLGILLQNASFTAVGFFCDAFSRGVGFPVIATLGFVELFKGRKFSWQFDVAAFAGGAAFALAARTVWLESPTLQQFYLVAGLPFNVCMLYFAARLFAVRLVGHGIAILAGLAALWGISLLEGGYIAFPGEETNVLFNWLTIAEFVWAVVFAQYFFAYRAYEAATNGRGISGEAVYRHKGRAASA</sequence>
<gene>
    <name evidence="2" type="ORF">EXJ73_19060</name>
</gene>